<dbReference type="Pfam" id="PF13407">
    <property type="entry name" value="Peripla_BP_4"/>
    <property type="match status" value="1"/>
</dbReference>
<feature type="chain" id="PRO_5038600886" evidence="4">
    <location>
        <begin position="23"/>
        <end position="323"/>
    </location>
</feature>
<dbReference type="EMBL" id="FQVN01000006">
    <property type="protein sequence ID" value="SHG12274.1"/>
    <property type="molecule type" value="Genomic_DNA"/>
</dbReference>
<dbReference type="InterPro" id="IPR025997">
    <property type="entry name" value="SBP_2_dom"/>
</dbReference>
<evidence type="ECO:0000313" key="7">
    <source>
        <dbReference type="Proteomes" id="UP000184501"/>
    </source>
</evidence>
<evidence type="ECO:0000313" key="6">
    <source>
        <dbReference type="EMBL" id="SHG12274.1"/>
    </source>
</evidence>
<dbReference type="OrthoDB" id="9800520at2"/>
<keyword evidence="3 4" id="KW-0732">Signal</keyword>
<gene>
    <name evidence="6" type="ORF">SAMN05444320_106447</name>
</gene>
<organism evidence="6 7">
    <name type="scientific">Streptoalloteichus hindustanus</name>
    <dbReference type="NCBI Taxonomy" id="2017"/>
    <lineage>
        <taxon>Bacteria</taxon>
        <taxon>Bacillati</taxon>
        <taxon>Actinomycetota</taxon>
        <taxon>Actinomycetes</taxon>
        <taxon>Pseudonocardiales</taxon>
        <taxon>Pseudonocardiaceae</taxon>
        <taxon>Streptoalloteichus</taxon>
    </lineage>
</organism>
<evidence type="ECO:0000256" key="1">
    <source>
        <dbReference type="ARBA" id="ARBA00004196"/>
    </source>
</evidence>
<dbReference type="Proteomes" id="UP000184501">
    <property type="component" value="Unassembled WGS sequence"/>
</dbReference>
<dbReference type="Gene3D" id="3.40.50.2300">
    <property type="match status" value="2"/>
</dbReference>
<dbReference type="GO" id="GO:0030246">
    <property type="term" value="F:carbohydrate binding"/>
    <property type="evidence" value="ECO:0007669"/>
    <property type="project" value="UniProtKB-ARBA"/>
</dbReference>
<evidence type="ECO:0000256" key="2">
    <source>
        <dbReference type="ARBA" id="ARBA00007639"/>
    </source>
</evidence>
<comment type="similarity">
    <text evidence="2">Belongs to the bacterial solute-binding protein 2 family.</text>
</comment>
<dbReference type="InterPro" id="IPR028082">
    <property type="entry name" value="Peripla_BP_I"/>
</dbReference>
<comment type="subcellular location">
    <subcellularLocation>
        <location evidence="1">Cell envelope</location>
    </subcellularLocation>
</comment>
<accession>A0A1M5H8J4</accession>
<reference evidence="6 7" key="1">
    <citation type="submission" date="2016-11" db="EMBL/GenBank/DDBJ databases">
        <authorList>
            <person name="Jaros S."/>
            <person name="Januszkiewicz K."/>
            <person name="Wedrychowicz H."/>
        </authorList>
    </citation>
    <scope>NUCLEOTIDE SEQUENCE [LARGE SCALE GENOMIC DNA]</scope>
    <source>
        <strain evidence="6 7">DSM 44523</strain>
    </source>
</reference>
<dbReference type="CDD" id="cd20007">
    <property type="entry name" value="PBP1_ABC_sugar_binding-like"/>
    <property type="match status" value="1"/>
</dbReference>
<dbReference type="SUPFAM" id="SSF53822">
    <property type="entry name" value="Periplasmic binding protein-like I"/>
    <property type="match status" value="1"/>
</dbReference>
<dbReference type="GO" id="GO:0030313">
    <property type="term" value="C:cell envelope"/>
    <property type="evidence" value="ECO:0007669"/>
    <property type="project" value="UniProtKB-SubCell"/>
</dbReference>
<proteinExistence type="inferred from homology"/>
<dbReference type="PANTHER" id="PTHR46847:SF1">
    <property type="entry name" value="D-ALLOSE-BINDING PERIPLASMIC PROTEIN-RELATED"/>
    <property type="match status" value="1"/>
</dbReference>
<feature type="signal peptide" evidence="4">
    <location>
        <begin position="1"/>
        <end position="22"/>
    </location>
</feature>
<dbReference type="PROSITE" id="PS51257">
    <property type="entry name" value="PROKAR_LIPOPROTEIN"/>
    <property type="match status" value="1"/>
</dbReference>
<dbReference type="PANTHER" id="PTHR46847">
    <property type="entry name" value="D-ALLOSE-BINDING PERIPLASMIC PROTEIN-RELATED"/>
    <property type="match status" value="1"/>
</dbReference>
<protein>
    <submittedName>
        <fullName evidence="6">Ribose transport system substrate-binding protein</fullName>
    </submittedName>
</protein>
<sequence>MAAGRRAYAVAAAVAAASMLTACGGGSETGSEGGKPKLYFLPGVKAEPFYVSMECGAKEEAAALGYEFVAKAPDKFDADLQLPLVEEARKAKAAAVLIAPTDERRLIAPMKDLDRNGTKVVEVDTTVLASGVSTSRVASDNVQGGRKAAETLLQLVNGKGKVLVLDTTLDTSSTNAREKGFAEVTTANSKITYLPKKYTDNDPTKAAQVVAQALTENPDLAGIFATNLNTTEGAANALRAAGRTGQVKLVGFDASPKQVEDLRNGAVQALIAQDPAGIGRQGVQQAVAAAQKKPAKSEIKVEVVPITRDSMDQNSRYFYRTSC</sequence>
<evidence type="ECO:0000256" key="4">
    <source>
        <dbReference type="SAM" id="SignalP"/>
    </source>
</evidence>
<evidence type="ECO:0000256" key="3">
    <source>
        <dbReference type="ARBA" id="ARBA00022729"/>
    </source>
</evidence>
<dbReference type="RefSeq" id="WP_073485777.1">
    <property type="nucleotide sequence ID" value="NZ_FQVN01000006.1"/>
</dbReference>
<keyword evidence="7" id="KW-1185">Reference proteome</keyword>
<evidence type="ECO:0000259" key="5">
    <source>
        <dbReference type="Pfam" id="PF13407"/>
    </source>
</evidence>
<name>A0A1M5H8J4_STRHI</name>
<dbReference type="AlphaFoldDB" id="A0A1M5H8J4"/>
<feature type="domain" description="Periplasmic binding protein" evidence="5">
    <location>
        <begin position="39"/>
        <end position="293"/>
    </location>
</feature>
<dbReference type="STRING" id="2017.SAMN05444320_106447"/>